<protein>
    <submittedName>
        <fullName evidence="1">MutT/NUDIX family protein</fullName>
    </submittedName>
</protein>
<dbReference type="Proteomes" id="UP000004105">
    <property type="component" value="Unassembled WGS sequence"/>
</dbReference>
<proteinExistence type="predicted"/>
<comment type="caution">
    <text evidence="1">The sequence shown here is derived from an EMBL/GenBank/DDBJ whole genome shotgun (WGS) entry which is preliminary data.</text>
</comment>
<sequence length="89" mass="9715">MFDGGGFVLAHDVSFVNGFWDEAAAVAAKRFSDGLSLFVTYYNNIQLYCNGVFGRIFCGMRPKGRLAAGVGNLRKGRLKNGFSDGLIRD</sequence>
<name>F2B988_9NEIS</name>
<evidence type="ECO:0000313" key="1">
    <source>
        <dbReference type="EMBL" id="EGF12056.1"/>
    </source>
</evidence>
<organism evidence="1 2">
    <name type="scientific">Neisseria bacilliformis ATCC BAA-1200</name>
    <dbReference type="NCBI Taxonomy" id="888742"/>
    <lineage>
        <taxon>Bacteria</taxon>
        <taxon>Pseudomonadati</taxon>
        <taxon>Pseudomonadota</taxon>
        <taxon>Betaproteobacteria</taxon>
        <taxon>Neisseriales</taxon>
        <taxon>Neisseriaceae</taxon>
        <taxon>Neisseria</taxon>
    </lineage>
</organism>
<reference evidence="1 2" key="1">
    <citation type="submission" date="2011-02" db="EMBL/GenBank/DDBJ databases">
        <authorList>
            <person name="Muzny D."/>
            <person name="Qin X."/>
            <person name="Deng J."/>
            <person name="Jiang H."/>
            <person name="Liu Y."/>
            <person name="Qu J."/>
            <person name="Song X.-Z."/>
            <person name="Zhang L."/>
            <person name="Thornton R."/>
            <person name="Coyle M."/>
            <person name="Francisco L."/>
            <person name="Jackson L."/>
            <person name="Javaid M."/>
            <person name="Korchina V."/>
            <person name="Kovar C."/>
            <person name="Mata R."/>
            <person name="Mathew T."/>
            <person name="Ngo R."/>
            <person name="Nguyen L."/>
            <person name="Nguyen N."/>
            <person name="Okwuonu G."/>
            <person name="Ongeri F."/>
            <person name="Pham C."/>
            <person name="Simmons D."/>
            <person name="Wilczek-Boney K."/>
            <person name="Hale W."/>
            <person name="Jakkamsetti A."/>
            <person name="Pham P."/>
            <person name="Ruth R."/>
            <person name="San Lucas F."/>
            <person name="Warren J."/>
            <person name="Zhang J."/>
            <person name="Zhao Z."/>
            <person name="Zhou C."/>
            <person name="Zhu D."/>
            <person name="Lee S."/>
            <person name="Bess C."/>
            <person name="Blankenburg K."/>
            <person name="Forbes L."/>
            <person name="Fu Q."/>
            <person name="Gubbala S."/>
            <person name="Hirani K."/>
            <person name="Jayaseelan J.C."/>
            <person name="Lara F."/>
            <person name="Munidasa M."/>
            <person name="Palculict T."/>
            <person name="Patil S."/>
            <person name="Pu L.-L."/>
            <person name="Saada N."/>
            <person name="Tang L."/>
            <person name="Weissenberger G."/>
            <person name="Zhu Y."/>
            <person name="Hemphill L."/>
            <person name="Shang Y."/>
            <person name="Youmans B."/>
            <person name="Ayvaz T."/>
            <person name="Ross M."/>
            <person name="Santibanez J."/>
            <person name="Aqrawi P."/>
            <person name="Gross S."/>
            <person name="Joshi V."/>
            <person name="Fowler G."/>
            <person name="Nazareth L."/>
            <person name="Reid J."/>
            <person name="Worley K."/>
            <person name="Petrosino J."/>
            <person name="Highlander S."/>
            <person name="Gibbs R."/>
        </authorList>
    </citation>
    <scope>NUCLEOTIDE SEQUENCE [LARGE SCALE GENOMIC DNA]</scope>
    <source>
        <strain evidence="1 2">ATCC BAA-1200</strain>
    </source>
</reference>
<gene>
    <name evidence="1" type="ORF">HMPREF9123_0262</name>
</gene>
<dbReference type="AlphaFoldDB" id="F2B988"/>
<dbReference type="EMBL" id="AFAY01000004">
    <property type="protein sequence ID" value="EGF12056.1"/>
    <property type="molecule type" value="Genomic_DNA"/>
</dbReference>
<evidence type="ECO:0000313" key="2">
    <source>
        <dbReference type="Proteomes" id="UP000004105"/>
    </source>
</evidence>
<keyword evidence="2" id="KW-1185">Reference proteome</keyword>
<accession>F2B988</accession>
<dbReference type="RefSeq" id="WP_007341275.1">
    <property type="nucleotide sequence ID" value="NZ_GL878494.1"/>
</dbReference>
<dbReference type="HOGENOM" id="CLU_2451545_0_0_4"/>